<gene>
    <name evidence="1" type="ORF">HNP33_002903</name>
</gene>
<dbReference type="Proteomes" id="UP000562492">
    <property type="component" value="Unassembled WGS sequence"/>
</dbReference>
<dbReference type="InterPro" id="IPR008514">
    <property type="entry name" value="T6SS_Hcp"/>
</dbReference>
<keyword evidence="2" id="KW-1185">Reference proteome</keyword>
<dbReference type="Gene3D" id="2.30.110.20">
    <property type="entry name" value="Hcp1-like"/>
    <property type="match status" value="1"/>
</dbReference>
<dbReference type="PANTHER" id="PTHR36152">
    <property type="entry name" value="CYTOPLASMIC PROTEIN-RELATED"/>
    <property type="match status" value="1"/>
</dbReference>
<comment type="caution">
    <text evidence="1">The sequence shown here is derived from an EMBL/GenBank/DDBJ whole genome shotgun (WGS) entry which is preliminary data.</text>
</comment>
<protein>
    <submittedName>
        <fullName evidence="1">Type VI secretion system secreted protein Hcp</fullName>
    </submittedName>
</protein>
<sequence>MNSPVANVAPEQRLGGVVDIYCKIDGVDGEAQDAKHQGWIHVEAIAGGVANAGAFAYGGGGGSGKAQWQDITVRGKFDKCFATLMQKCATGEHIGKVEISACKAGGEQQEFLNIKMEDVIISSLNLSGAESTEPMFDCGFNFAKVTVTGKGQDNKGSMGGAVTAGYNVKLNQKI</sequence>
<evidence type="ECO:0000313" key="1">
    <source>
        <dbReference type="EMBL" id="MBB6578801.1"/>
    </source>
</evidence>
<dbReference type="SUPFAM" id="SSF141452">
    <property type="entry name" value="Hcp1-like"/>
    <property type="match status" value="1"/>
</dbReference>
<dbReference type="PANTHER" id="PTHR36152:SF5">
    <property type="entry name" value="PROTEIN HCP1"/>
    <property type="match status" value="1"/>
</dbReference>
<organism evidence="1 2">
    <name type="scientific">Comamonas odontotermitis</name>
    <dbReference type="NCBI Taxonomy" id="379895"/>
    <lineage>
        <taxon>Bacteria</taxon>
        <taxon>Pseudomonadati</taxon>
        <taxon>Pseudomonadota</taxon>
        <taxon>Betaproteobacteria</taxon>
        <taxon>Burkholderiales</taxon>
        <taxon>Comamonadaceae</taxon>
        <taxon>Comamonas</taxon>
    </lineage>
</organism>
<proteinExistence type="predicted"/>
<evidence type="ECO:0000313" key="2">
    <source>
        <dbReference type="Proteomes" id="UP000562492"/>
    </source>
</evidence>
<reference evidence="1 2" key="1">
    <citation type="submission" date="2020-08" db="EMBL/GenBank/DDBJ databases">
        <title>Functional genomics of gut bacteria from endangered species of beetles.</title>
        <authorList>
            <person name="Carlos-Shanley C."/>
        </authorList>
    </citation>
    <scope>NUCLEOTIDE SEQUENCE [LARGE SCALE GENOMIC DNA]</scope>
    <source>
        <strain evidence="1 2">S00124</strain>
    </source>
</reference>
<dbReference type="InterPro" id="IPR053165">
    <property type="entry name" value="HSI-I_assembly_Hcp1"/>
</dbReference>
<dbReference type="Pfam" id="PF05638">
    <property type="entry name" value="T6SS_HCP"/>
    <property type="match status" value="1"/>
</dbReference>
<name>A0ABR6RI10_9BURK</name>
<dbReference type="InterPro" id="IPR036624">
    <property type="entry name" value="Hcp1-lik_sf"/>
</dbReference>
<accession>A0ABR6RI10</accession>
<dbReference type="EMBL" id="JACHKZ010000019">
    <property type="protein sequence ID" value="MBB6578801.1"/>
    <property type="molecule type" value="Genomic_DNA"/>
</dbReference>